<feature type="domain" description="THIF-type NAD/FAD binding fold" evidence="1">
    <location>
        <begin position="6"/>
        <end position="229"/>
    </location>
</feature>
<dbReference type="PANTHER" id="PTHR10953:SF102">
    <property type="entry name" value="ADENYLYLTRANSFERASE AND SULFURTRANSFERASE MOCS3"/>
    <property type="match status" value="1"/>
</dbReference>
<comment type="caution">
    <text evidence="2">The sequence shown here is derived from an EMBL/GenBank/DDBJ whole genome shotgun (WGS) entry which is preliminary data.</text>
</comment>
<organism evidence="2 3">
    <name type="scientific">Demequina litoralis</name>
    <dbReference type="NCBI Taxonomy" id="3051660"/>
    <lineage>
        <taxon>Bacteria</taxon>
        <taxon>Bacillati</taxon>
        <taxon>Actinomycetota</taxon>
        <taxon>Actinomycetes</taxon>
        <taxon>Micrococcales</taxon>
        <taxon>Demequinaceae</taxon>
        <taxon>Demequina</taxon>
    </lineage>
</organism>
<dbReference type="RefSeq" id="WP_301134938.1">
    <property type="nucleotide sequence ID" value="NZ_JAUHPW010000009.1"/>
</dbReference>
<dbReference type="Proteomes" id="UP001172728">
    <property type="component" value="Unassembled WGS sequence"/>
</dbReference>
<reference evidence="2" key="1">
    <citation type="submission" date="2023-06" db="EMBL/GenBank/DDBJ databases">
        <title>Sysu t00192.</title>
        <authorList>
            <person name="Gao L."/>
            <person name="Fang B.-Z."/>
            <person name="Li W.-J."/>
        </authorList>
    </citation>
    <scope>NUCLEOTIDE SEQUENCE</scope>
    <source>
        <strain evidence="2">SYSU T00192</strain>
    </source>
</reference>
<dbReference type="InterPro" id="IPR000594">
    <property type="entry name" value="ThiF_NAD_FAD-bd"/>
</dbReference>
<proteinExistence type="predicted"/>
<dbReference type="InterPro" id="IPR035985">
    <property type="entry name" value="Ubiquitin-activating_enz"/>
</dbReference>
<dbReference type="CDD" id="cd00757">
    <property type="entry name" value="ThiF_MoeB_HesA_family"/>
    <property type="match status" value="1"/>
</dbReference>
<evidence type="ECO:0000313" key="2">
    <source>
        <dbReference type="EMBL" id="MDN4476538.1"/>
    </source>
</evidence>
<protein>
    <submittedName>
        <fullName evidence="2">HesA/MoeB/ThiF family protein</fullName>
    </submittedName>
</protein>
<dbReference type="Pfam" id="PF00899">
    <property type="entry name" value="ThiF"/>
    <property type="match status" value="1"/>
</dbReference>
<evidence type="ECO:0000313" key="3">
    <source>
        <dbReference type="Proteomes" id="UP001172728"/>
    </source>
</evidence>
<dbReference type="InterPro" id="IPR045886">
    <property type="entry name" value="ThiF/MoeB/HesA"/>
</dbReference>
<accession>A0ABT8GBN3</accession>
<keyword evidence="3" id="KW-1185">Reference proteome</keyword>
<dbReference type="EMBL" id="JAUHPW010000009">
    <property type="protein sequence ID" value="MDN4476538.1"/>
    <property type="molecule type" value="Genomic_DNA"/>
</dbReference>
<name>A0ABT8GBN3_9MICO</name>
<gene>
    <name evidence="2" type="ORF">QQX09_11795</name>
</gene>
<sequence length="235" mass="23509">MAADAYVRQRALPGFGGEGQAALGAARVAIVGVGGLGCPAALYLAAAGVGALTLIDSDRVSVTNLHRQVLFGPADVGRAKVEAAASSLAALAPDVRVTTLDARLGADAAEVLAGHDLVLDCTDTWPSRLAVADACAALAVPLVWGAVQGWFGQVTVFDSGRTLRDVFPEEPAPDFGVCDAGGVLGPLCGQVGAAMASQAVVLLTGTGRGLAGTLQVLDARDGEWRSLPVAGGARA</sequence>
<dbReference type="SUPFAM" id="SSF69572">
    <property type="entry name" value="Activating enzymes of the ubiquitin-like proteins"/>
    <property type="match status" value="1"/>
</dbReference>
<dbReference type="Gene3D" id="3.40.50.720">
    <property type="entry name" value="NAD(P)-binding Rossmann-like Domain"/>
    <property type="match status" value="1"/>
</dbReference>
<dbReference type="PANTHER" id="PTHR10953">
    <property type="entry name" value="UBIQUITIN-ACTIVATING ENZYME E1"/>
    <property type="match status" value="1"/>
</dbReference>
<evidence type="ECO:0000259" key="1">
    <source>
        <dbReference type="Pfam" id="PF00899"/>
    </source>
</evidence>